<keyword evidence="3" id="KW-1185">Reference proteome</keyword>
<accession>A0A9Q1GRL3</accession>
<dbReference type="EMBL" id="JAKOGI010001756">
    <property type="protein sequence ID" value="KAJ8424167.1"/>
    <property type="molecule type" value="Genomic_DNA"/>
</dbReference>
<name>A0A9Q1GRL3_9CARY</name>
<reference evidence="2" key="1">
    <citation type="submission" date="2022-04" db="EMBL/GenBank/DDBJ databases">
        <title>Carnegiea gigantea Genome sequencing and assembly v2.</title>
        <authorList>
            <person name="Copetti D."/>
            <person name="Sanderson M.J."/>
            <person name="Burquez A."/>
            <person name="Wojciechowski M.F."/>
        </authorList>
    </citation>
    <scope>NUCLEOTIDE SEQUENCE</scope>
    <source>
        <strain evidence="2">SGP5-SGP5p</strain>
        <tissue evidence="2">Aerial part</tissue>
    </source>
</reference>
<protein>
    <submittedName>
        <fullName evidence="2">Uncharacterized protein</fullName>
    </submittedName>
</protein>
<feature type="compositionally biased region" description="Basic residues" evidence="1">
    <location>
        <begin position="24"/>
        <end position="33"/>
    </location>
</feature>
<feature type="region of interest" description="Disordered" evidence="1">
    <location>
        <begin position="16"/>
        <end position="63"/>
    </location>
</feature>
<evidence type="ECO:0000313" key="3">
    <source>
        <dbReference type="Proteomes" id="UP001153076"/>
    </source>
</evidence>
<evidence type="ECO:0000256" key="1">
    <source>
        <dbReference type="SAM" id="MobiDB-lite"/>
    </source>
</evidence>
<feature type="compositionally biased region" description="Basic and acidic residues" evidence="1">
    <location>
        <begin position="324"/>
        <end position="344"/>
    </location>
</feature>
<proteinExistence type="predicted"/>
<comment type="caution">
    <text evidence="2">The sequence shown here is derived from an EMBL/GenBank/DDBJ whole genome shotgun (WGS) entry which is preliminary data.</text>
</comment>
<dbReference type="Proteomes" id="UP001153076">
    <property type="component" value="Unassembled WGS sequence"/>
</dbReference>
<feature type="region of interest" description="Disordered" evidence="1">
    <location>
        <begin position="318"/>
        <end position="355"/>
    </location>
</feature>
<organism evidence="2 3">
    <name type="scientific">Carnegiea gigantea</name>
    <dbReference type="NCBI Taxonomy" id="171969"/>
    <lineage>
        <taxon>Eukaryota</taxon>
        <taxon>Viridiplantae</taxon>
        <taxon>Streptophyta</taxon>
        <taxon>Embryophyta</taxon>
        <taxon>Tracheophyta</taxon>
        <taxon>Spermatophyta</taxon>
        <taxon>Magnoliopsida</taxon>
        <taxon>eudicotyledons</taxon>
        <taxon>Gunneridae</taxon>
        <taxon>Pentapetalae</taxon>
        <taxon>Caryophyllales</taxon>
        <taxon>Cactineae</taxon>
        <taxon>Cactaceae</taxon>
        <taxon>Cactoideae</taxon>
        <taxon>Echinocereeae</taxon>
        <taxon>Carnegiea</taxon>
    </lineage>
</organism>
<dbReference type="OrthoDB" id="1939467at2759"/>
<gene>
    <name evidence="2" type="ORF">Cgig2_032102</name>
</gene>
<sequence>MQLVMLKLQNTSASCGAKGESLRKVKSRKRRQRSSIPEEQECWASSSGSNYVPDDVLGDNDGNVSLAKEEDVDLHGREEMESSRRQCDERKRIPVEGKERYKRCMVVRDVVVIEDDPEIGVLIGLDPILHGKVTLDIVIDFVSKLGPVHVEAIKGTVLKAILQYCSFGLRKELTLAPIKIRGRLVPFTVFDVAFMTGLPTTGRRVEFDGEKEVSGDLGRMVRERIPEIVAAKKGSGSVRKKEGELLEPVNKVQLNGRVILLQVLVTAWCFRLYVWNSKLEKESHKLAEKEAEMLAYHVHDLECRLQKHEDIHKYFKANNTPSATDHEGGVPTADDVHSTNEHHLQSAKVAATYEQ</sequence>
<dbReference type="AlphaFoldDB" id="A0A9Q1GRL3"/>
<evidence type="ECO:0000313" key="2">
    <source>
        <dbReference type="EMBL" id="KAJ8424167.1"/>
    </source>
</evidence>